<dbReference type="PROSITE" id="PS51257">
    <property type="entry name" value="PROKAR_LIPOPROTEIN"/>
    <property type="match status" value="1"/>
</dbReference>
<organism evidence="12 13">
    <name type="scientific">Senna tora</name>
    <dbReference type="NCBI Taxonomy" id="362788"/>
    <lineage>
        <taxon>Eukaryota</taxon>
        <taxon>Viridiplantae</taxon>
        <taxon>Streptophyta</taxon>
        <taxon>Embryophyta</taxon>
        <taxon>Tracheophyta</taxon>
        <taxon>Spermatophyta</taxon>
        <taxon>Magnoliopsida</taxon>
        <taxon>eudicotyledons</taxon>
        <taxon>Gunneridae</taxon>
        <taxon>Pentapetalae</taxon>
        <taxon>rosids</taxon>
        <taxon>fabids</taxon>
        <taxon>Fabales</taxon>
        <taxon>Fabaceae</taxon>
        <taxon>Caesalpinioideae</taxon>
        <taxon>Cassia clade</taxon>
        <taxon>Senna</taxon>
    </lineage>
</organism>
<evidence type="ECO:0000313" key="13">
    <source>
        <dbReference type="Proteomes" id="UP000634136"/>
    </source>
</evidence>
<dbReference type="GO" id="GO:0005634">
    <property type="term" value="C:nucleus"/>
    <property type="evidence" value="ECO:0007669"/>
    <property type="project" value="TreeGrafter"/>
</dbReference>
<dbReference type="EMBL" id="JAAIUW010000011">
    <property type="protein sequence ID" value="KAF7808436.1"/>
    <property type="molecule type" value="Genomic_DNA"/>
</dbReference>
<keyword evidence="6" id="KW-0804">Transcription</keyword>
<name>A0A834SRV5_9FABA</name>
<evidence type="ECO:0000259" key="11">
    <source>
        <dbReference type="Pfam" id="PF22996"/>
    </source>
</evidence>
<dbReference type="OrthoDB" id="8117402at2759"/>
<dbReference type="PANTHER" id="PTHR34946">
    <property type="entry name" value="OS03G0310200 PROTEIN"/>
    <property type="match status" value="1"/>
</dbReference>
<feature type="region of interest" description="Disordered" evidence="8">
    <location>
        <begin position="143"/>
        <end position="162"/>
    </location>
</feature>
<evidence type="ECO:0000259" key="10">
    <source>
        <dbReference type="Pfam" id="PF22995"/>
    </source>
</evidence>
<feature type="domain" description="BIRD-IDD transcription factor fourth C2HC zinc finger" evidence="9">
    <location>
        <begin position="104"/>
        <end position="126"/>
    </location>
</feature>
<keyword evidence="7" id="KW-0175">Coiled coil</keyword>
<dbReference type="InterPro" id="IPR055186">
    <property type="entry name" value="C2H2-2nd_BIRD-IDD"/>
</dbReference>
<dbReference type="AlphaFoldDB" id="A0A834SRV5"/>
<dbReference type="GO" id="GO:0008270">
    <property type="term" value="F:zinc ion binding"/>
    <property type="evidence" value="ECO:0007669"/>
    <property type="project" value="UniProtKB-KW"/>
</dbReference>
<evidence type="ECO:0000256" key="4">
    <source>
        <dbReference type="ARBA" id="ARBA00022833"/>
    </source>
</evidence>
<keyword evidence="13" id="KW-1185">Reference proteome</keyword>
<keyword evidence="2" id="KW-0677">Repeat</keyword>
<gene>
    <name evidence="12" type="ORF">G2W53_035179</name>
</gene>
<dbReference type="SUPFAM" id="SSF57667">
    <property type="entry name" value="beta-beta-alpha zinc fingers"/>
    <property type="match status" value="1"/>
</dbReference>
<dbReference type="Pfam" id="PF22995">
    <property type="entry name" value="C2CH-3rd_BIRD-IDD"/>
    <property type="match status" value="1"/>
</dbReference>
<dbReference type="Pfam" id="PF22992">
    <property type="entry name" value="C2CH-4th_BIRD-IDD"/>
    <property type="match status" value="1"/>
</dbReference>
<evidence type="ECO:0000256" key="6">
    <source>
        <dbReference type="ARBA" id="ARBA00023163"/>
    </source>
</evidence>
<feature type="domain" description="BIRD-IDD transcription factor third C2HC zinc finger" evidence="10">
    <location>
        <begin position="76"/>
        <end position="100"/>
    </location>
</feature>
<dbReference type="GO" id="GO:0009630">
    <property type="term" value="P:gravitropism"/>
    <property type="evidence" value="ECO:0007669"/>
    <property type="project" value="TreeGrafter"/>
</dbReference>
<keyword evidence="3" id="KW-0863">Zinc-finger</keyword>
<dbReference type="InterPro" id="IPR036236">
    <property type="entry name" value="Znf_C2H2_sf"/>
</dbReference>
<evidence type="ECO:0000256" key="3">
    <source>
        <dbReference type="ARBA" id="ARBA00022771"/>
    </source>
</evidence>
<keyword evidence="1" id="KW-0479">Metal-binding</keyword>
<dbReference type="Gene3D" id="3.30.160.60">
    <property type="entry name" value="Classic Zinc Finger"/>
    <property type="match status" value="1"/>
</dbReference>
<evidence type="ECO:0000256" key="8">
    <source>
        <dbReference type="SAM" id="MobiDB-lite"/>
    </source>
</evidence>
<proteinExistence type="predicted"/>
<evidence type="ECO:0000256" key="1">
    <source>
        <dbReference type="ARBA" id="ARBA00022723"/>
    </source>
</evidence>
<dbReference type="InterPro" id="IPR055185">
    <property type="entry name" value="C2CH-4th_BIRD-IDD"/>
</dbReference>
<dbReference type="InterPro" id="IPR055187">
    <property type="entry name" value="C2CH-3rd_BIRD-IDD"/>
</dbReference>
<feature type="compositionally biased region" description="Low complexity" evidence="8">
    <location>
        <begin position="144"/>
        <end position="162"/>
    </location>
</feature>
<sequence>MHKRRHKVPWKLVKKETSSSSNNNTSSSCSTQQEVVKKKVFVCPEPSCLHHNPSHALGDLVGIKKHFRRKHSDHKQWVCQKCSKAYAVHSDFKAHLKTCGTRGHSCDCGRVFSRVESFIEHQDACSVGRLGGGDQSHATTIAQPAISSRTASSTSPSSEPNINIVPIPPLLQGFPLTIRPLPPAPTATTATTTTILDELRLLRCSSLDINHESETRLKLSLGSCSNNNHNKSKGKSKSSSSSRNNGVEAVARLKECASEEMKLAMEEKAYGEEARREAKREIEMAEFEFGKAKRLRKEAEEEVHKAEALKKQAMKKISSTLLQITCQACKQQFQSSIVGVYSEETSMVMSDMSSPTTEGEGE</sequence>
<feature type="coiled-coil region" evidence="7">
    <location>
        <begin position="282"/>
        <end position="316"/>
    </location>
</feature>
<feature type="region of interest" description="Disordered" evidence="8">
    <location>
        <begin position="221"/>
        <end position="247"/>
    </location>
</feature>
<accession>A0A834SRV5</accession>
<evidence type="ECO:0000259" key="9">
    <source>
        <dbReference type="Pfam" id="PF22992"/>
    </source>
</evidence>
<dbReference type="Pfam" id="PF22996">
    <property type="entry name" value="C2H2-2nd_BIRD-IDD"/>
    <property type="match status" value="1"/>
</dbReference>
<feature type="region of interest" description="Disordered" evidence="8">
    <location>
        <begin position="1"/>
        <end position="30"/>
    </location>
</feature>
<dbReference type="Proteomes" id="UP000634136">
    <property type="component" value="Unassembled WGS sequence"/>
</dbReference>
<evidence type="ECO:0000313" key="12">
    <source>
        <dbReference type="EMBL" id="KAF7808436.1"/>
    </source>
</evidence>
<evidence type="ECO:0000256" key="5">
    <source>
        <dbReference type="ARBA" id="ARBA00023015"/>
    </source>
</evidence>
<keyword evidence="4" id="KW-0862">Zinc</keyword>
<keyword evidence="5" id="KW-0805">Transcription regulation</keyword>
<feature type="compositionally biased region" description="Low complexity" evidence="8">
    <location>
        <begin position="18"/>
        <end position="30"/>
    </location>
</feature>
<protein>
    <submittedName>
        <fullName evidence="12">Protein SHOOT GRAVITROPISM 5</fullName>
    </submittedName>
</protein>
<comment type="caution">
    <text evidence="12">The sequence shown here is derived from an EMBL/GenBank/DDBJ whole genome shotgun (WGS) entry which is preliminary data.</text>
</comment>
<evidence type="ECO:0000256" key="2">
    <source>
        <dbReference type="ARBA" id="ARBA00022737"/>
    </source>
</evidence>
<evidence type="ECO:0000256" key="7">
    <source>
        <dbReference type="SAM" id="Coils"/>
    </source>
</evidence>
<feature type="domain" description="BIRD-IDD transcription factor second C2H2 zinc finger" evidence="11">
    <location>
        <begin position="37"/>
        <end position="71"/>
    </location>
</feature>
<reference evidence="12" key="1">
    <citation type="submission" date="2020-09" db="EMBL/GenBank/DDBJ databases">
        <title>Genome-Enabled Discovery of Anthraquinone Biosynthesis in Senna tora.</title>
        <authorList>
            <person name="Kang S.-H."/>
            <person name="Pandey R.P."/>
            <person name="Lee C.-M."/>
            <person name="Sim J.-S."/>
            <person name="Jeong J.-T."/>
            <person name="Choi B.-S."/>
            <person name="Jung M."/>
            <person name="Ginzburg D."/>
            <person name="Zhao K."/>
            <person name="Won S.Y."/>
            <person name="Oh T.-J."/>
            <person name="Yu Y."/>
            <person name="Kim N.-H."/>
            <person name="Lee O.R."/>
            <person name="Lee T.-H."/>
            <person name="Bashyal P."/>
            <person name="Kim T.-S."/>
            <person name="Lee W.-H."/>
            <person name="Kawkins C."/>
            <person name="Kim C.-K."/>
            <person name="Kim J.S."/>
            <person name="Ahn B.O."/>
            <person name="Rhee S.Y."/>
            <person name="Sohng J.K."/>
        </authorList>
    </citation>
    <scope>NUCLEOTIDE SEQUENCE</scope>
    <source>
        <tissue evidence="12">Leaf</tissue>
    </source>
</reference>
<dbReference type="PANTHER" id="PTHR34946:SF8">
    <property type="entry name" value="ZINC FINGER PROTEIN SHOOT GRAVITROPISM 5"/>
    <property type="match status" value="1"/>
</dbReference>